<dbReference type="EMBL" id="JACCJB010000004">
    <property type="protein sequence ID" value="KAF6228174.1"/>
    <property type="molecule type" value="Genomic_DNA"/>
</dbReference>
<organism evidence="7 8">
    <name type="scientific">Letharia lupina</name>
    <dbReference type="NCBI Taxonomy" id="560253"/>
    <lineage>
        <taxon>Eukaryota</taxon>
        <taxon>Fungi</taxon>
        <taxon>Dikarya</taxon>
        <taxon>Ascomycota</taxon>
        <taxon>Pezizomycotina</taxon>
        <taxon>Lecanoromycetes</taxon>
        <taxon>OSLEUM clade</taxon>
        <taxon>Lecanoromycetidae</taxon>
        <taxon>Lecanorales</taxon>
        <taxon>Lecanorineae</taxon>
        <taxon>Parmeliaceae</taxon>
        <taxon>Letharia</taxon>
    </lineage>
</organism>
<feature type="compositionally biased region" description="Basic and acidic residues" evidence="5">
    <location>
        <begin position="86"/>
        <end position="107"/>
    </location>
</feature>
<feature type="compositionally biased region" description="Polar residues" evidence="5">
    <location>
        <begin position="1"/>
        <end position="34"/>
    </location>
</feature>
<keyword evidence="2 6" id="KW-0812">Transmembrane</keyword>
<keyword evidence="4 6" id="KW-0472">Membrane</keyword>
<evidence type="ECO:0000256" key="5">
    <source>
        <dbReference type="SAM" id="MobiDB-lite"/>
    </source>
</evidence>
<comment type="subcellular location">
    <subcellularLocation>
        <location evidence="1">Membrane</location>
        <topology evidence="1">Multi-pass membrane protein</topology>
    </subcellularLocation>
</comment>
<feature type="transmembrane region" description="Helical" evidence="6">
    <location>
        <begin position="159"/>
        <end position="179"/>
    </location>
</feature>
<evidence type="ECO:0000313" key="8">
    <source>
        <dbReference type="Proteomes" id="UP000593566"/>
    </source>
</evidence>
<feature type="transmembrane region" description="Helical" evidence="6">
    <location>
        <begin position="266"/>
        <end position="286"/>
    </location>
</feature>
<dbReference type="RefSeq" id="XP_037156108.1">
    <property type="nucleotide sequence ID" value="XM_037298772.1"/>
</dbReference>
<dbReference type="Pfam" id="PF07690">
    <property type="entry name" value="MFS_1"/>
    <property type="match status" value="1"/>
</dbReference>
<dbReference type="GO" id="GO:0022857">
    <property type="term" value="F:transmembrane transporter activity"/>
    <property type="evidence" value="ECO:0007669"/>
    <property type="project" value="InterPro"/>
</dbReference>
<evidence type="ECO:0000256" key="3">
    <source>
        <dbReference type="ARBA" id="ARBA00022989"/>
    </source>
</evidence>
<dbReference type="GeneID" id="59336301"/>
<protein>
    <submittedName>
        <fullName evidence="7">Uncharacterized protein</fullName>
    </submittedName>
</protein>
<evidence type="ECO:0000256" key="6">
    <source>
        <dbReference type="SAM" id="Phobius"/>
    </source>
</evidence>
<feature type="region of interest" description="Disordered" evidence="5">
    <location>
        <begin position="1"/>
        <end position="114"/>
    </location>
</feature>
<dbReference type="Gene3D" id="1.20.1250.20">
    <property type="entry name" value="MFS general substrate transporter like domains"/>
    <property type="match status" value="1"/>
</dbReference>
<comment type="caution">
    <text evidence="7">The sequence shown here is derived from an EMBL/GenBank/DDBJ whole genome shotgun (WGS) entry which is preliminary data.</text>
</comment>
<feature type="compositionally biased region" description="Polar residues" evidence="5">
    <location>
        <begin position="60"/>
        <end position="72"/>
    </location>
</feature>
<feature type="transmembrane region" description="Helical" evidence="6">
    <location>
        <begin position="224"/>
        <end position="242"/>
    </location>
</feature>
<dbReference type="InterPro" id="IPR036259">
    <property type="entry name" value="MFS_trans_sf"/>
</dbReference>
<sequence>MGSGHSDSTLATSEQSSHSAPSVEKPTTQTMSRWTRSEGEDVPIEGAAAAPDLSPKRSTEGGSANLQRSRSYGNGYGCTAFNDDEGTTKDAEKGQDPNKQFEVRFDGDSDPMNPRSLSKTRKWVIVAIVSAGSTCVTCASSMYTLTYGQITTEFHVSRVVATLGLSLFVMGLGLGPMILGPLSEFYGRRPVYVFSFGCFLVWLIPCAVAKNIGTELVSRFIDGIAGSAFLSVAGGTVGDMFVRNELQAPMMIFTASPFIGPPIRRWTFYVLIIWSALMLGLIVLGVPETYHPVLLRHKAAKLRKETGDERWKAPIEIMQRSILQTILRSCYRPFLLLTLEPMVLNLCLFSAILLGVLYLFFGAFEIVFTNNHGFELWQVGLSFTGLLVGQLVAIGTDPLWHNNYLRLIRKKEEEDGESGGSEPEYRLPPAIAGGILVPIGLFWCASSIVVFQIANRELISVQVCLDHVRPKDT</sequence>
<name>A0A8H6CRI5_9LECA</name>
<feature type="transmembrane region" description="Helical" evidence="6">
    <location>
        <begin position="430"/>
        <end position="451"/>
    </location>
</feature>
<dbReference type="AlphaFoldDB" id="A0A8H6CRI5"/>
<dbReference type="SUPFAM" id="SSF103473">
    <property type="entry name" value="MFS general substrate transporter"/>
    <property type="match status" value="1"/>
</dbReference>
<dbReference type="InterPro" id="IPR011701">
    <property type="entry name" value="MFS"/>
</dbReference>
<reference evidence="7 8" key="1">
    <citation type="journal article" date="2020" name="Genomics">
        <title>Complete, high-quality genomes from long-read metagenomic sequencing of two wolf lichen thalli reveals enigmatic genome architecture.</title>
        <authorList>
            <person name="McKenzie S.K."/>
            <person name="Walston R.F."/>
            <person name="Allen J.L."/>
        </authorList>
    </citation>
    <scope>NUCLEOTIDE SEQUENCE [LARGE SCALE GENOMIC DNA]</scope>
    <source>
        <strain evidence="7">WasteWater1</strain>
    </source>
</reference>
<feature type="transmembrane region" description="Helical" evidence="6">
    <location>
        <begin position="191"/>
        <end position="212"/>
    </location>
</feature>
<evidence type="ECO:0000256" key="2">
    <source>
        <dbReference type="ARBA" id="ARBA00022692"/>
    </source>
</evidence>
<keyword evidence="3 6" id="KW-1133">Transmembrane helix</keyword>
<feature type="transmembrane region" description="Helical" evidence="6">
    <location>
        <begin position="376"/>
        <end position="396"/>
    </location>
</feature>
<dbReference type="Proteomes" id="UP000593566">
    <property type="component" value="Unassembled WGS sequence"/>
</dbReference>
<feature type="transmembrane region" description="Helical" evidence="6">
    <location>
        <begin position="342"/>
        <end position="364"/>
    </location>
</feature>
<keyword evidence="8" id="KW-1185">Reference proteome</keyword>
<proteinExistence type="predicted"/>
<evidence type="ECO:0000313" key="7">
    <source>
        <dbReference type="EMBL" id="KAF6228174.1"/>
    </source>
</evidence>
<dbReference type="PANTHER" id="PTHR23502">
    <property type="entry name" value="MAJOR FACILITATOR SUPERFAMILY"/>
    <property type="match status" value="1"/>
</dbReference>
<evidence type="ECO:0000256" key="1">
    <source>
        <dbReference type="ARBA" id="ARBA00004141"/>
    </source>
</evidence>
<dbReference type="PANTHER" id="PTHR23502:SF7">
    <property type="entry name" value="DRUG_PROTON ANTIPORTER YHK8-RELATED"/>
    <property type="match status" value="1"/>
</dbReference>
<dbReference type="GO" id="GO:0005886">
    <property type="term" value="C:plasma membrane"/>
    <property type="evidence" value="ECO:0007669"/>
    <property type="project" value="TreeGrafter"/>
</dbReference>
<evidence type="ECO:0000256" key="4">
    <source>
        <dbReference type="ARBA" id="ARBA00023136"/>
    </source>
</evidence>
<accession>A0A8H6CRI5</accession>
<feature type="transmembrane region" description="Helical" evidence="6">
    <location>
        <begin position="123"/>
        <end position="147"/>
    </location>
</feature>
<gene>
    <name evidence="7" type="ORF">HO133_007904</name>
</gene>